<dbReference type="CDD" id="cd01065">
    <property type="entry name" value="NAD_bind_Shikimate_DH"/>
    <property type="match status" value="1"/>
</dbReference>
<dbReference type="SUPFAM" id="SSF53223">
    <property type="entry name" value="Aminoacid dehydrogenase-like, N-terminal domain"/>
    <property type="match status" value="1"/>
</dbReference>
<sequence length="284" mass="29422">MKCAVLGDPIDHSLSPTLHQAAYAELEMSDWSYTSTRVQAGGLESYVASLGGDWPPSRWRGLSVTMPLKREAYELARSVSPRAGLVGAVNTLVRSSNGWVGDNTDLPGAVAAIRERAGDDFSCTSAAILGAGATAASTGLALAELGASRITLLARNPGAAGETIEMISRHRSKPVVSVLPLDSAAPAAGIDVVVSTVPAKAQTPELVDRWASTPVVFDVVYDPWPSALLSVAPGVAVSGLDLLVHQAVLQFELFTGRTAPLAAMRAAGEKVLASKESSVEPTPA</sequence>
<feature type="domain" description="Shikimate dehydrogenase substrate binding N-terminal" evidence="3">
    <location>
        <begin position="5"/>
        <end position="92"/>
    </location>
</feature>
<dbReference type="InterPro" id="IPR046346">
    <property type="entry name" value="Aminoacid_DH-like_N_sf"/>
</dbReference>
<dbReference type="Gene3D" id="3.40.50.10860">
    <property type="entry name" value="Leucine Dehydrogenase, chain A, domain 1"/>
    <property type="match status" value="1"/>
</dbReference>
<evidence type="ECO:0000259" key="4">
    <source>
        <dbReference type="Pfam" id="PF18317"/>
    </source>
</evidence>
<reference evidence="5 6" key="1">
    <citation type="submission" date="2020-08" db="EMBL/GenBank/DDBJ databases">
        <title>Genomic Encyclopedia of Type Strains, Phase III (KMG-III): the genomes of soil and plant-associated and newly described type strains.</title>
        <authorList>
            <person name="Whitman W."/>
        </authorList>
    </citation>
    <scope>NUCLEOTIDE SEQUENCE [LARGE SCALE GENOMIC DNA]</scope>
    <source>
        <strain evidence="5 6">CECT 3302</strain>
    </source>
</reference>
<dbReference type="InterPro" id="IPR041121">
    <property type="entry name" value="SDH_C"/>
</dbReference>
<organism evidence="5 6">
    <name type="scientific">Nocardioides albus</name>
    <dbReference type="NCBI Taxonomy" id="1841"/>
    <lineage>
        <taxon>Bacteria</taxon>
        <taxon>Bacillati</taxon>
        <taxon>Actinomycetota</taxon>
        <taxon>Actinomycetes</taxon>
        <taxon>Propionibacteriales</taxon>
        <taxon>Nocardioidaceae</taxon>
        <taxon>Nocardioides</taxon>
    </lineage>
</organism>
<evidence type="ECO:0000256" key="2">
    <source>
        <dbReference type="ARBA" id="ARBA00023141"/>
    </source>
</evidence>
<keyword evidence="2" id="KW-0028">Amino-acid biosynthesis</keyword>
<dbReference type="EMBL" id="JACHXG010000013">
    <property type="protein sequence ID" value="MBB3091773.1"/>
    <property type="molecule type" value="Genomic_DNA"/>
</dbReference>
<protein>
    <submittedName>
        <fullName evidence="5">Shikimate dehydrogenase</fullName>
        <ecNumber evidence="5">1.1.1.25</ecNumber>
    </submittedName>
</protein>
<dbReference type="Pfam" id="PF08501">
    <property type="entry name" value="Shikimate_dh_N"/>
    <property type="match status" value="1"/>
</dbReference>
<keyword evidence="6" id="KW-1185">Reference proteome</keyword>
<keyword evidence="2" id="KW-0057">Aromatic amino acid biosynthesis</keyword>
<comment type="caution">
    <text evidence="5">The sequence shown here is derived from an EMBL/GenBank/DDBJ whole genome shotgun (WGS) entry which is preliminary data.</text>
</comment>
<dbReference type="SUPFAM" id="SSF51735">
    <property type="entry name" value="NAD(P)-binding Rossmann-fold domains"/>
    <property type="match status" value="1"/>
</dbReference>
<dbReference type="GO" id="GO:0019632">
    <property type="term" value="P:shikimate metabolic process"/>
    <property type="evidence" value="ECO:0007669"/>
    <property type="project" value="TreeGrafter"/>
</dbReference>
<dbReference type="GO" id="GO:0004764">
    <property type="term" value="F:shikimate 3-dehydrogenase (NADP+) activity"/>
    <property type="evidence" value="ECO:0007669"/>
    <property type="project" value="UniProtKB-EC"/>
</dbReference>
<dbReference type="Proteomes" id="UP000577707">
    <property type="component" value="Unassembled WGS sequence"/>
</dbReference>
<dbReference type="GO" id="GO:0009073">
    <property type="term" value="P:aromatic amino acid family biosynthetic process"/>
    <property type="evidence" value="ECO:0007669"/>
    <property type="project" value="UniProtKB-KW"/>
</dbReference>
<evidence type="ECO:0000313" key="6">
    <source>
        <dbReference type="Proteomes" id="UP000577707"/>
    </source>
</evidence>
<dbReference type="GO" id="GO:0009423">
    <property type="term" value="P:chorismate biosynthetic process"/>
    <property type="evidence" value="ECO:0007669"/>
    <property type="project" value="TreeGrafter"/>
</dbReference>
<name>A0A7W5A8X8_9ACTN</name>
<evidence type="ECO:0000256" key="1">
    <source>
        <dbReference type="ARBA" id="ARBA00004871"/>
    </source>
</evidence>
<accession>A0A7W5A8X8</accession>
<feature type="domain" description="SDH C-terminal" evidence="4">
    <location>
        <begin position="239"/>
        <end position="267"/>
    </location>
</feature>
<comment type="pathway">
    <text evidence="1">Metabolic intermediate biosynthesis; chorismate biosynthesis; chorismate from D-erythrose 4-phosphate and phosphoenolpyruvate: step 4/7.</text>
</comment>
<dbReference type="Gene3D" id="3.40.50.720">
    <property type="entry name" value="NAD(P)-binding Rossmann-like Domain"/>
    <property type="match status" value="1"/>
</dbReference>
<dbReference type="NCBIfam" id="NF001311">
    <property type="entry name" value="PRK00258.1-3"/>
    <property type="match status" value="1"/>
</dbReference>
<evidence type="ECO:0000313" key="5">
    <source>
        <dbReference type="EMBL" id="MBB3091773.1"/>
    </source>
</evidence>
<dbReference type="InterPro" id="IPR036291">
    <property type="entry name" value="NAD(P)-bd_dom_sf"/>
</dbReference>
<dbReference type="RefSeq" id="WP_183550614.1">
    <property type="nucleotide sequence ID" value="NZ_BMQT01000007.1"/>
</dbReference>
<proteinExistence type="predicted"/>
<dbReference type="Pfam" id="PF18317">
    <property type="entry name" value="SDH_C"/>
    <property type="match status" value="1"/>
</dbReference>
<dbReference type="GO" id="GO:0005829">
    <property type="term" value="C:cytosol"/>
    <property type="evidence" value="ECO:0007669"/>
    <property type="project" value="TreeGrafter"/>
</dbReference>
<gene>
    <name evidence="5" type="ORF">FHS12_004749</name>
</gene>
<dbReference type="PANTHER" id="PTHR21089">
    <property type="entry name" value="SHIKIMATE DEHYDROGENASE"/>
    <property type="match status" value="1"/>
</dbReference>
<dbReference type="AlphaFoldDB" id="A0A7W5A8X8"/>
<dbReference type="GO" id="GO:0050661">
    <property type="term" value="F:NADP binding"/>
    <property type="evidence" value="ECO:0007669"/>
    <property type="project" value="TreeGrafter"/>
</dbReference>
<dbReference type="EC" id="1.1.1.25" evidence="5"/>
<dbReference type="InterPro" id="IPR013708">
    <property type="entry name" value="Shikimate_DH-bd_N"/>
</dbReference>
<evidence type="ECO:0000259" key="3">
    <source>
        <dbReference type="Pfam" id="PF08501"/>
    </source>
</evidence>
<keyword evidence="5" id="KW-0560">Oxidoreductase</keyword>
<dbReference type="InterPro" id="IPR022893">
    <property type="entry name" value="Shikimate_DH_fam"/>
</dbReference>
<dbReference type="PANTHER" id="PTHR21089:SF1">
    <property type="entry name" value="BIFUNCTIONAL 3-DEHYDROQUINATE DEHYDRATASE_SHIKIMATE DEHYDROGENASE, CHLOROPLASTIC"/>
    <property type="match status" value="1"/>
</dbReference>